<organism evidence="1">
    <name type="scientific">Siphoviridae sp. cteZR38</name>
    <dbReference type="NCBI Taxonomy" id="2827906"/>
    <lineage>
        <taxon>Viruses</taxon>
        <taxon>Duplodnaviria</taxon>
        <taxon>Heunggongvirae</taxon>
        <taxon>Uroviricota</taxon>
        <taxon>Caudoviricetes</taxon>
    </lineage>
</organism>
<protein>
    <submittedName>
        <fullName evidence="1">Uncharacterized protein</fullName>
    </submittedName>
</protein>
<accession>A0A8S5SN18</accession>
<evidence type="ECO:0000313" key="1">
    <source>
        <dbReference type="EMBL" id="DAF52445.1"/>
    </source>
</evidence>
<sequence length="45" mass="5459">MNFDIYKCLYFCLVYTRLNININNPIYNIITNNNYHKGGYESDIY</sequence>
<reference evidence="1" key="1">
    <citation type="journal article" date="2021" name="Proc. Natl. Acad. Sci. U.S.A.">
        <title>A Catalog of Tens of Thousands of Viruses from Human Metagenomes Reveals Hidden Associations with Chronic Diseases.</title>
        <authorList>
            <person name="Tisza M.J."/>
            <person name="Buck C.B."/>
        </authorList>
    </citation>
    <scope>NUCLEOTIDE SEQUENCE</scope>
    <source>
        <strain evidence="1">CteZR38</strain>
    </source>
</reference>
<proteinExistence type="predicted"/>
<dbReference type="EMBL" id="BK032636">
    <property type="protein sequence ID" value="DAF52445.1"/>
    <property type="molecule type" value="Genomic_DNA"/>
</dbReference>
<name>A0A8S5SN18_9CAUD</name>